<dbReference type="Gene3D" id="3.10.20.440">
    <property type="entry name" value="2Fe-2S iron-sulphur cluster binding domain, sarcosine oxidase, alpha subunit, N-terminal domain"/>
    <property type="match status" value="1"/>
</dbReference>
<sequence>MNSVGVATPVSVTINGHRIDVDAGTTVAAALVLAGVRSTRMSVSGQPRAALCGMGVCQECRVTIDGRAHALACQTLCREGQVVRTQDTAGAQLGCTWILWSRKPVWTSRMKRWTLDDSALRSCRPRRRLGELGTNGRSPDETTPGYRCHGRRPGQVEPRSGHSMKQHFDIVIVGAGPAGLNAASAAARAGATVALVDDNPRAGGQIWRQGPGHAPQAQLRSFLTAIGEQNAITHWPSTRVVAPLSRRGLLLESTEFGGACVTYERLILATGARERLLPFAGWTLPGVTGAGALQALIKGGMPVRGERIVIAGSGPLLIAALATARAAGARVAAVVEQASAFYVARFGVSLLAAPAKLRQAVGMTRGFAGLRYWTGSVVEEAQGEGRVERVTVRCGREGRRVTLDCDRVACGYGLVPNITLAQALGCAIGEAGEIVVDGKQRTSVESVFAAGECTGVGGAELAGVEGEIAGLAASGAGADHAALDAHRARWRRFARRVDTAFALQDAARTPPADSTLLCRCEDVSIGDVRAFNDWREAKLHTRCGMGACQGRICGTAASVYFGWQAAAPRPPFSPAQIGTLMALVAEPPPVE</sequence>
<evidence type="ECO:0000313" key="4">
    <source>
        <dbReference type="EMBL" id="ACD18935.1"/>
    </source>
</evidence>
<evidence type="ECO:0000256" key="1">
    <source>
        <dbReference type="ARBA" id="ARBA00023002"/>
    </source>
</evidence>
<dbReference type="OrthoDB" id="9801699at2"/>
<dbReference type="InterPro" id="IPR036010">
    <property type="entry name" value="2Fe-2S_ferredoxin-like_sf"/>
</dbReference>
<dbReference type="eggNOG" id="COG3383">
    <property type="taxonomic scope" value="Bacteria"/>
</dbReference>
<dbReference type="Gene3D" id="1.10.10.1100">
    <property type="entry name" value="BFD-like [2Fe-2S]-binding domain"/>
    <property type="match status" value="1"/>
</dbReference>
<evidence type="ECO:0000313" key="5">
    <source>
        <dbReference type="Proteomes" id="UP000001739"/>
    </source>
</evidence>
<dbReference type="InterPro" id="IPR042204">
    <property type="entry name" value="2Fe-2S-bd_N"/>
</dbReference>
<dbReference type="AlphaFoldDB" id="B2TD21"/>
<dbReference type="PANTHER" id="PTHR42949:SF3">
    <property type="entry name" value="ANAEROBIC GLYCEROL-3-PHOSPHATE DEHYDROGENASE SUBUNIT B"/>
    <property type="match status" value="1"/>
</dbReference>
<dbReference type="EMBL" id="CP001053">
    <property type="protein sequence ID" value="ACD18935.1"/>
    <property type="molecule type" value="Genomic_DNA"/>
</dbReference>
<dbReference type="InterPro" id="IPR051691">
    <property type="entry name" value="Metab_Enz_Cyan_OpOx_G3PDH"/>
</dbReference>
<dbReference type="InterPro" id="IPR023753">
    <property type="entry name" value="FAD/NAD-binding_dom"/>
</dbReference>
<dbReference type="SUPFAM" id="SSF51905">
    <property type="entry name" value="FAD/NAD(P)-binding domain"/>
    <property type="match status" value="1"/>
</dbReference>
<accession>B2TD21</accession>
<dbReference type="STRING" id="398527.Bphyt_4562"/>
<dbReference type="PROSITE" id="PS51085">
    <property type="entry name" value="2FE2S_FER_2"/>
    <property type="match status" value="1"/>
</dbReference>
<dbReference type="InterPro" id="IPR041854">
    <property type="entry name" value="BFD-like_2Fe2S-bd_dom_sf"/>
</dbReference>
<evidence type="ECO:0000256" key="2">
    <source>
        <dbReference type="SAM" id="MobiDB-lite"/>
    </source>
</evidence>
<dbReference type="KEGG" id="bpy:Bphyt_4562"/>
<protein>
    <submittedName>
        <fullName evidence="4">FAD-dependent pyridine nucleotide-disulphide oxidoreductase</fullName>
    </submittedName>
</protein>
<dbReference type="InterPro" id="IPR036188">
    <property type="entry name" value="FAD/NAD-bd_sf"/>
</dbReference>
<organism evidence="4 5">
    <name type="scientific">Paraburkholderia phytofirmans (strain DSM 17436 / LMG 22146 / PsJN)</name>
    <name type="common">Burkholderia phytofirmans</name>
    <dbReference type="NCBI Taxonomy" id="398527"/>
    <lineage>
        <taxon>Bacteria</taxon>
        <taxon>Pseudomonadati</taxon>
        <taxon>Pseudomonadota</taxon>
        <taxon>Betaproteobacteria</taxon>
        <taxon>Burkholderiales</taxon>
        <taxon>Burkholderiaceae</taxon>
        <taxon>Paraburkholderia</taxon>
    </lineage>
</organism>
<dbReference type="Gene3D" id="3.50.50.60">
    <property type="entry name" value="FAD/NAD(P)-binding domain"/>
    <property type="match status" value="2"/>
</dbReference>
<dbReference type="Proteomes" id="UP000001739">
    <property type="component" value="Chromosome 2"/>
</dbReference>
<dbReference type="eggNOG" id="COG0446">
    <property type="taxonomic scope" value="Bacteria"/>
</dbReference>
<dbReference type="SUPFAM" id="SSF54292">
    <property type="entry name" value="2Fe-2S ferredoxin-like"/>
    <property type="match status" value="1"/>
</dbReference>
<dbReference type="Pfam" id="PF13510">
    <property type="entry name" value="Fer2_4"/>
    <property type="match status" value="1"/>
</dbReference>
<dbReference type="PANTHER" id="PTHR42949">
    <property type="entry name" value="ANAEROBIC GLYCEROL-3-PHOSPHATE DEHYDROGENASE SUBUNIT B"/>
    <property type="match status" value="1"/>
</dbReference>
<dbReference type="HOGENOM" id="CLU_030705_1_2_4"/>
<dbReference type="GO" id="GO:0016491">
    <property type="term" value="F:oxidoreductase activity"/>
    <property type="evidence" value="ECO:0007669"/>
    <property type="project" value="UniProtKB-KW"/>
</dbReference>
<name>B2TD21_PARPJ</name>
<evidence type="ECO:0000259" key="3">
    <source>
        <dbReference type="PROSITE" id="PS51085"/>
    </source>
</evidence>
<dbReference type="GO" id="GO:0051536">
    <property type="term" value="F:iron-sulfur cluster binding"/>
    <property type="evidence" value="ECO:0007669"/>
    <property type="project" value="InterPro"/>
</dbReference>
<feature type="domain" description="2Fe-2S ferredoxin-type" evidence="3">
    <location>
        <begin position="8"/>
        <end position="89"/>
    </location>
</feature>
<dbReference type="InterPro" id="IPR001041">
    <property type="entry name" value="2Fe-2S_ferredoxin-type"/>
</dbReference>
<gene>
    <name evidence="4" type="ordered locus">Bphyt_4562</name>
</gene>
<dbReference type="Pfam" id="PF07992">
    <property type="entry name" value="Pyr_redox_2"/>
    <property type="match status" value="1"/>
</dbReference>
<feature type="region of interest" description="Disordered" evidence="2">
    <location>
        <begin position="129"/>
        <end position="161"/>
    </location>
</feature>
<keyword evidence="1" id="KW-0560">Oxidoreductase</keyword>
<proteinExistence type="predicted"/>
<dbReference type="PRINTS" id="PR00368">
    <property type="entry name" value="FADPNR"/>
</dbReference>
<dbReference type="PRINTS" id="PR00469">
    <property type="entry name" value="PNDRDTASEII"/>
</dbReference>
<reference evidence="4 5" key="1">
    <citation type="journal article" date="2011" name="J. Bacteriol.">
        <title>Complete genome sequence of the plant growth-promoting endophyte Burkholderia phytofirmans strain PsJN.</title>
        <authorList>
            <person name="Weilharter A."/>
            <person name="Mitter B."/>
            <person name="Shin M.V."/>
            <person name="Chain P.S."/>
            <person name="Nowak J."/>
            <person name="Sessitsch A."/>
        </authorList>
    </citation>
    <scope>NUCLEOTIDE SEQUENCE [LARGE SCALE GENOMIC DNA]</scope>
    <source>
        <strain evidence="5">DSM 17436 / LMG 22146 / PsJN</strain>
    </source>
</reference>